<feature type="signal peptide" evidence="1">
    <location>
        <begin position="1"/>
        <end position="21"/>
    </location>
</feature>
<keyword evidence="3" id="KW-1185">Reference proteome</keyword>
<organism evidence="2 3">
    <name type="scientific">Holothuria leucospilota</name>
    <name type="common">Black long sea cucumber</name>
    <name type="synonym">Mertensiothuria leucospilota</name>
    <dbReference type="NCBI Taxonomy" id="206669"/>
    <lineage>
        <taxon>Eukaryota</taxon>
        <taxon>Metazoa</taxon>
        <taxon>Echinodermata</taxon>
        <taxon>Eleutherozoa</taxon>
        <taxon>Echinozoa</taxon>
        <taxon>Holothuroidea</taxon>
        <taxon>Aspidochirotacea</taxon>
        <taxon>Aspidochirotida</taxon>
        <taxon>Holothuriidae</taxon>
        <taxon>Holothuria</taxon>
    </lineage>
</organism>
<accession>A0A9Q0YMI9</accession>
<keyword evidence="1" id="KW-0732">Signal</keyword>
<name>A0A9Q0YMI9_HOLLE</name>
<proteinExistence type="predicted"/>
<evidence type="ECO:0000313" key="2">
    <source>
        <dbReference type="EMBL" id="KAJ8021601.1"/>
    </source>
</evidence>
<comment type="caution">
    <text evidence="2">The sequence shown here is derived from an EMBL/GenBank/DDBJ whole genome shotgun (WGS) entry which is preliminary data.</text>
</comment>
<protein>
    <submittedName>
        <fullName evidence="2">Uncharacterized protein</fullName>
    </submittedName>
</protein>
<sequence length="83" mass="9422">MRRFVFVCLVVLSTLLAQAYSNKCLKKCQNIPKNQGSQYTSCVVKCGGQINGKRTGEQMSQLQTPRKRYGPVSIDEILRRLIE</sequence>
<evidence type="ECO:0000256" key="1">
    <source>
        <dbReference type="SAM" id="SignalP"/>
    </source>
</evidence>
<dbReference type="Proteomes" id="UP001152320">
    <property type="component" value="Chromosome 21"/>
</dbReference>
<feature type="chain" id="PRO_5040120150" evidence="1">
    <location>
        <begin position="22"/>
        <end position="83"/>
    </location>
</feature>
<gene>
    <name evidence="2" type="ORF">HOLleu_38851</name>
</gene>
<evidence type="ECO:0000313" key="3">
    <source>
        <dbReference type="Proteomes" id="UP001152320"/>
    </source>
</evidence>
<dbReference type="AlphaFoldDB" id="A0A9Q0YMI9"/>
<dbReference type="EMBL" id="JAIZAY010000021">
    <property type="protein sequence ID" value="KAJ8021601.1"/>
    <property type="molecule type" value="Genomic_DNA"/>
</dbReference>
<reference evidence="2" key="1">
    <citation type="submission" date="2021-10" db="EMBL/GenBank/DDBJ databases">
        <title>Tropical sea cucumber genome reveals ecological adaptation and Cuvierian tubules defense mechanism.</title>
        <authorList>
            <person name="Chen T."/>
        </authorList>
    </citation>
    <scope>NUCLEOTIDE SEQUENCE</scope>
    <source>
        <strain evidence="2">Nanhai2018</strain>
        <tissue evidence="2">Muscle</tissue>
    </source>
</reference>